<proteinExistence type="inferred from homology"/>
<feature type="domain" description="LD-carboxypeptidase C-terminal" evidence="7">
    <location>
        <begin position="169"/>
        <end position="278"/>
    </location>
</feature>
<dbReference type="SUPFAM" id="SSF141986">
    <property type="entry name" value="LD-carboxypeptidase A C-terminal domain-like"/>
    <property type="match status" value="1"/>
</dbReference>
<dbReference type="CDD" id="cd07025">
    <property type="entry name" value="Peptidase_S66"/>
    <property type="match status" value="1"/>
</dbReference>
<evidence type="ECO:0000313" key="9">
    <source>
        <dbReference type="Proteomes" id="UP000309952"/>
    </source>
</evidence>
<gene>
    <name evidence="8" type="primary">ldcA</name>
    <name evidence="8" type="ORF">NCTC9239_00369</name>
</gene>
<dbReference type="Pfam" id="PF17676">
    <property type="entry name" value="Peptidase_S66C"/>
    <property type="match status" value="1"/>
</dbReference>
<dbReference type="InterPro" id="IPR040921">
    <property type="entry name" value="Peptidase_S66C"/>
</dbReference>
<evidence type="ECO:0000313" key="8">
    <source>
        <dbReference type="EMBL" id="VTO11422.1"/>
    </source>
</evidence>
<dbReference type="RefSeq" id="WP_138140793.1">
    <property type="nucleotide sequence ID" value="NZ_LR588407.1"/>
</dbReference>
<evidence type="ECO:0000256" key="4">
    <source>
        <dbReference type="ARBA" id="ARBA00022801"/>
    </source>
</evidence>
<dbReference type="InterPro" id="IPR027478">
    <property type="entry name" value="LdcA_N"/>
</dbReference>
<protein>
    <submittedName>
        <fullName evidence="8">Murein tetrapeptide carboxypeptidase</fullName>
        <ecNumber evidence="8">3.4.17.13</ecNumber>
    </submittedName>
</protein>
<dbReference type="KEGG" id="bvy:NCTC9239_00369"/>
<dbReference type="Gene3D" id="3.40.50.10740">
    <property type="entry name" value="Class I glutamine amidotransferase-like"/>
    <property type="match status" value="1"/>
</dbReference>
<dbReference type="PANTHER" id="PTHR30237:SF2">
    <property type="entry name" value="MUREIN TETRAPEPTIDE CARBOXYPEPTIDASE"/>
    <property type="match status" value="1"/>
</dbReference>
<keyword evidence="5" id="KW-0720">Serine protease</keyword>
<comment type="similarity">
    <text evidence="1">Belongs to the peptidase S66 family.</text>
</comment>
<evidence type="ECO:0000259" key="7">
    <source>
        <dbReference type="Pfam" id="PF17676"/>
    </source>
</evidence>
<keyword evidence="4 8" id="KW-0378">Hydrolase</keyword>
<dbReference type="GO" id="GO:0106415">
    <property type="term" value="F:muramoyltetrapeptide carboxypeptidase activity"/>
    <property type="evidence" value="ECO:0007669"/>
    <property type="project" value="UniProtKB-EC"/>
</dbReference>
<reference evidence="8 9" key="1">
    <citation type="submission" date="2019-04" db="EMBL/GenBank/DDBJ databases">
        <authorList>
            <consortium name="Pathogen Informatics"/>
        </authorList>
    </citation>
    <scope>NUCLEOTIDE SEQUENCE [LARGE SCALE GENOMIC DNA]</scope>
    <source>
        <strain evidence="8 9">NCTC9239</strain>
    </source>
</reference>
<dbReference type="GO" id="GO:0006508">
    <property type="term" value="P:proteolysis"/>
    <property type="evidence" value="ECO:0007669"/>
    <property type="project" value="UniProtKB-KW"/>
</dbReference>
<dbReference type="InterPro" id="IPR040449">
    <property type="entry name" value="Peptidase_S66_N"/>
</dbReference>
<evidence type="ECO:0000256" key="5">
    <source>
        <dbReference type="ARBA" id="ARBA00022825"/>
    </source>
</evidence>
<keyword evidence="3" id="KW-0645">Protease</keyword>
<dbReference type="Gene3D" id="3.50.30.60">
    <property type="entry name" value="LD-carboxypeptidase A C-terminal domain-like"/>
    <property type="match status" value="1"/>
</dbReference>
<dbReference type="EC" id="3.4.17.13" evidence="8"/>
<feature type="domain" description="LD-carboxypeptidase N-terminal" evidence="6">
    <location>
        <begin position="8"/>
        <end position="128"/>
    </location>
</feature>
<sequence length="279" mass="30161">MQTRPFRIGVVNASSRLDPARGEAIRAWAAATWPSGEVELVLHPALFEAHGHFGGDDATRARAFVETANDPEIDAVWFARGGYGACRIAEAVIPELTAHAYAKRYLGYSDAGSLLAALYRAGFPHVAHGPMASDGSRHDATGLRAVNWLRSGDAASLEPSLLTDARPAVGFNLTILNELVGTAIEPDLTGHVLMLEEVSEALYRVDRMMFHLTGQASIRRVAGIRLGRVSDVTANDPDFGLTAEEIVRYWCVRSGIAYLGDADIGHDRDNKVVPFGRRG</sequence>
<dbReference type="PANTHER" id="PTHR30237">
    <property type="entry name" value="MURAMOYLTETRAPEPTIDE CARBOXYPEPTIDASE"/>
    <property type="match status" value="1"/>
</dbReference>
<dbReference type="Proteomes" id="UP000309952">
    <property type="component" value="Chromosome"/>
</dbReference>
<organism evidence="8 9">
    <name type="scientific">Brevundimonas vancanneytii</name>
    <dbReference type="NCBI Taxonomy" id="1325724"/>
    <lineage>
        <taxon>Bacteria</taxon>
        <taxon>Pseudomonadati</taxon>
        <taxon>Pseudomonadota</taxon>
        <taxon>Alphaproteobacteria</taxon>
        <taxon>Caulobacterales</taxon>
        <taxon>Caulobacteraceae</taxon>
        <taxon>Brevundimonas</taxon>
    </lineage>
</organism>
<name>A0A4P1JTX3_9CAUL</name>
<evidence type="ECO:0000256" key="3">
    <source>
        <dbReference type="ARBA" id="ARBA00022670"/>
    </source>
</evidence>
<dbReference type="InterPro" id="IPR027461">
    <property type="entry name" value="Carboxypeptidase_A_C_sf"/>
</dbReference>
<dbReference type="EMBL" id="LR588407">
    <property type="protein sequence ID" value="VTO11422.1"/>
    <property type="molecule type" value="Genomic_DNA"/>
</dbReference>
<dbReference type="GO" id="GO:0008236">
    <property type="term" value="F:serine-type peptidase activity"/>
    <property type="evidence" value="ECO:0007669"/>
    <property type="project" value="UniProtKB-KW"/>
</dbReference>
<keyword evidence="2 8" id="KW-0121">Carboxypeptidase</keyword>
<evidence type="ECO:0000256" key="1">
    <source>
        <dbReference type="ARBA" id="ARBA00010233"/>
    </source>
</evidence>
<dbReference type="Pfam" id="PF02016">
    <property type="entry name" value="Peptidase_S66"/>
    <property type="match status" value="1"/>
</dbReference>
<keyword evidence="9" id="KW-1185">Reference proteome</keyword>
<dbReference type="AlphaFoldDB" id="A0A4P1JTX3"/>
<dbReference type="InterPro" id="IPR003507">
    <property type="entry name" value="S66_fam"/>
</dbReference>
<accession>A0A4P1JTX3</accession>
<evidence type="ECO:0000259" key="6">
    <source>
        <dbReference type="Pfam" id="PF02016"/>
    </source>
</evidence>
<dbReference type="InterPro" id="IPR029062">
    <property type="entry name" value="Class_I_gatase-like"/>
</dbReference>
<evidence type="ECO:0000256" key="2">
    <source>
        <dbReference type="ARBA" id="ARBA00022645"/>
    </source>
</evidence>
<dbReference type="SUPFAM" id="SSF52317">
    <property type="entry name" value="Class I glutamine amidotransferase-like"/>
    <property type="match status" value="1"/>
</dbReference>